<name>A0ABQ3SU28_9ACTN</name>
<evidence type="ECO:0000313" key="1">
    <source>
        <dbReference type="EMBL" id="GHI71611.1"/>
    </source>
</evidence>
<proteinExistence type="predicted"/>
<keyword evidence="2" id="KW-1185">Reference proteome</keyword>
<gene>
    <name evidence="1" type="ORF">Snoj_55290</name>
</gene>
<organism evidence="1 2">
    <name type="scientific">Streptomyces nojiriensis</name>
    <dbReference type="NCBI Taxonomy" id="66374"/>
    <lineage>
        <taxon>Bacteria</taxon>
        <taxon>Bacillati</taxon>
        <taxon>Actinomycetota</taxon>
        <taxon>Actinomycetes</taxon>
        <taxon>Kitasatosporales</taxon>
        <taxon>Streptomycetaceae</taxon>
        <taxon>Streptomyces</taxon>
    </lineage>
</organism>
<protein>
    <submittedName>
        <fullName evidence="1">Uncharacterized protein</fullName>
    </submittedName>
</protein>
<sequence>MLPSGAIPMEHVAPSTLVRIMRDTYDARLAQLNLAPLLKKFSGEQIAKLDTVDALKELMRTKDSGVVIGFEGGKFPTQYDFVPLLSMAFNFESITSRVAGQGVVADVVAKEFAEIIWASCGVTKRWEEISERVQLIAYATATKVKLGFPLEELFSGPTRAFLDEQALTGPKYAAEMGTLSARHSFGKSDNVSVLAFADEVHIAFKKFDQDTGRGEDNLMKFSVTARDEYGTGIVNVTSHLSYERHVEFLEQLRQYVLGSSSGA</sequence>
<comment type="caution">
    <text evidence="1">The sequence shown here is derived from an EMBL/GenBank/DDBJ whole genome shotgun (WGS) entry which is preliminary data.</text>
</comment>
<evidence type="ECO:0000313" key="2">
    <source>
        <dbReference type="Proteomes" id="UP000613974"/>
    </source>
</evidence>
<dbReference type="Proteomes" id="UP000613974">
    <property type="component" value="Unassembled WGS sequence"/>
</dbReference>
<reference evidence="2" key="1">
    <citation type="submission" date="2023-07" db="EMBL/GenBank/DDBJ databases">
        <title>Whole genome shotgun sequence of Streptomyces nojiriensis NBRC 13794.</title>
        <authorList>
            <person name="Komaki H."/>
            <person name="Tamura T."/>
        </authorList>
    </citation>
    <scope>NUCLEOTIDE SEQUENCE [LARGE SCALE GENOMIC DNA]</scope>
    <source>
        <strain evidence="2">NBRC 13794</strain>
    </source>
</reference>
<accession>A0ABQ3SU28</accession>
<dbReference type="EMBL" id="BNEC01000005">
    <property type="protein sequence ID" value="GHI71611.1"/>
    <property type="molecule type" value="Genomic_DNA"/>
</dbReference>